<organism evidence="1 2">
    <name type="scientific">Streptomyces xanthii</name>
    <dbReference type="NCBI Taxonomy" id="2768069"/>
    <lineage>
        <taxon>Bacteria</taxon>
        <taxon>Bacillati</taxon>
        <taxon>Actinomycetota</taxon>
        <taxon>Actinomycetes</taxon>
        <taxon>Kitasatosporales</taxon>
        <taxon>Streptomycetaceae</taxon>
        <taxon>Streptomyces</taxon>
    </lineage>
</organism>
<dbReference type="Pfam" id="PF04672">
    <property type="entry name" value="Methyltransf_19"/>
    <property type="match status" value="1"/>
</dbReference>
<dbReference type="AlphaFoldDB" id="A0A7H1B157"/>
<name>A0A7H1B157_9ACTN</name>
<keyword evidence="1" id="KW-0808">Transferase</keyword>
<accession>A0A7H1B157</accession>
<evidence type="ECO:0000313" key="2">
    <source>
        <dbReference type="Proteomes" id="UP000516428"/>
    </source>
</evidence>
<reference evidence="1 2" key="1">
    <citation type="submission" date="2020-09" db="EMBL/GenBank/DDBJ databases">
        <title>A novel species.</title>
        <authorList>
            <person name="Gao J."/>
        </authorList>
    </citation>
    <scope>NUCLEOTIDE SEQUENCE [LARGE SCALE GENOMIC DNA]</scope>
    <source>
        <strain evidence="1 2">CRXT-Y-14</strain>
    </source>
</reference>
<dbReference type="SUPFAM" id="SSF53335">
    <property type="entry name" value="S-adenosyl-L-methionine-dependent methyltransferases"/>
    <property type="match status" value="1"/>
</dbReference>
<dbReference type="Proteomes" id="UP000516428">
    <property type="component" value="Chromosome"/>
</dbReference>
<proteinExistence type="predicted"/>
<dbReference type="EMBL" id="CP061281">
    <property type="protein sequence ID" value="QNS02462.1"/>
    <property type="molecule type" value="Genomic_DNA"/>
</dbReference>
<protein>
    <submittedName>
        <fullName evidence="1">SAM-dependent methyltransferase</fullName>
    </submittedName>
</protein>
<dbReference type="RefSeq" id="WP_188335217.1">
    <property type="nucleotide sequence ID" value="NZ_CP061281.1"/>
</dbReference>
<gene>
    <name evidence="1" type="ORF">IAG42_01750</name>
</gene>
<dbReference type="Gene3D" id="3.40.50.150">
    <property type="entry name" value="Vaccinia Virus protein VP39"/>
    <property type="match status" value="1"/>
</dbReference>
<keyword evidence="2" id="KW-1185">Reference proteome</keyword>
<dbReference type="InterPro" id="IPR006764">
    <property type="entry name" value="SAM_dep_MeTrfase_SAV2177_type"/>
</dbReference>
<evidence type="ECO:0000313" key="1">
    <source>
        <dbReference type="EMBL" id="QNS02462.1"/>
    </source>
</evidence>
<dbReference type="InterPro" id="IPR029063">
    <property type="entry name" value="SAM-dependent_MTases_sf"/>
</dbReference>
<dbReference type="GO" id="GO:0008168">
    <property type="term" value="F:methyltransferase activity"/>
    <property type="evidence" value="ECO:0007669"/>
    <property type="project" value="UniProtKB-KW"/>
</dbReference>
<dbReference type="KEGG" id="sxn:IAG42_01750"/>
<dbReference type="GO" id="GO:0032259">
    <property type="term" value="P:methylation"/>
    <property type="evidence" value="ECO:0007669"/>
    <property type="project" value="UniProtKB-KW"/>
</dbReference>
<dbReference type="PIRSF" id="PIRSF017393">
    <property type="entry name" value="MTase_SAV2177"/>
    <property type="match status" value="1"/>
</dbReference>
<sequence length="274" mass="29028">MSDQGSGYAAASELRSRIDTTTPHSARFWNYFVGGKDHYEVDREVGDQIKEIFPGLVDVARTSRHFLGRIVRHLAVEQGVRQFLDIGTGLPTGDNTHQVAQSVAPDARIVYVDNDPLVLTHARALLTSTPEGATAYLDADLYDPATILEAAAGTLDLSRPVALMILNTLGHVDPVERAQGLIKELMAGLAPGSFLAVSDGTATSPGMIAASEAYKDSGAVPYHVRSVAELTSLFDGLELLEPGVVRVTDWRPEPGAAPAAGPAVDAYGGVARKA</sequence>
<keyword evidence="1" id="KW-0489">Methyltransferase</keyword>